<dbReference type="STRING" id="1802519.A2961_05195"/>
<gene>
    <name evidence="1" type="ORF">A2961_05195</name>
</gene>
<dbReference type="InterPro" id="IPR042215">
    <property type="entry name" value="CarD-like_C"/>
</dbReference>
<evidence type="ECO:0000313" key="1">
    <source>
        <dbReference type="EMBL" id="OGM62140.1"/>
    </source>
</evidence>
<dbReference type="Gene3D" id="1.20.58.1290">
    <property type="entry name" value="CarD-like, C-terminal domain"/>
    <property type="match status" value="1"/>
</dbReference>
<protein>
    <recommendedName>
        <fullName evidence="3">CarD-like/TRCF RNAP-interacting domain-containing protein</fullName>
    </recommendedName>
</protein>
<dbReference type="AlphaFoldDB" id="A0A1F8BDV6"/>
<dbReference type="Proteomes" id="UP000177082">
    <property type="component" value="Unassembled WGS sequence"/>
</dbReference>
<reference evidence="1 2" key="1">
    <citation type="journal article" date="2016" name="Nat. Commun.">
        <title>Thousands of microbial genomes shed light on interconnected biogeochemical processes in an aquifer system.</title>
        <authorList>
            <person name="Anantharaman K."/>
            <person name="Brown C.T."/>
            <person name="Hug L.A."/>
            <person name="Sharon I."/>
            <person name="Castelle C.J."/>
            <person name="Probst A.J."/>
            <person name="Thomas B.C."/>
            <person name="Singh A."/>
            <person name="Wilkins M.J."/>
            <person name="Karaoz U."/>
            <person name="Brodie E.L."/>
            <person name="Williams K.H."/>
            <person name="Hubbard S.S."/>
            <person name="Banfield J.F."/>
        </authorList>
    </citation>
    <scope>NUCLEOTIDE SEQUENCE [LARGE SCALE GENOMIC DNA]</scope>
</reference>
<comment type="caution">
    <text evidence="1">The sequence shown here is derived from an EMBL/GenBank/DDBJ whole genome shotgun (WGS) entry which is preliminary data.</text>
</comment>
<sequence>MRSIINNLKIGTKLVEGGKVYTIYRINEEKADGKTRRIICYKPHYSNISNNTVICSLPENNLTEANVRQPISAKELKEIIEGLSGKSRYLELDAIEAKLILESNSIYETAEIIKRCWREKSENEEGFTKTKRDILELAIDKIVEEVALVGGTSLDTARLTITKALS</sequence>
<evidence type="ECO:0000313" key="2">
    <source>
        <dbReference type="Proteomes" id="UP000177082"/>
    </source>
</evidence>
<organism evidence="1 2">
    <name type="scientific">Candidatus Woesebacteria bacterium RIFCSPLOWO2_01_FULL_39_21</name>
    <dbReference type="NCBI Taxonomy" id="1802519"/>
    <lineage>
        <taxon>Bacteria</taxon>
        <taxon>Candidatus Woeseibacteriota</taxon>
    </lineage>
</organism>
<accession>A0A1F8BDV6</accession>
<name>A0A1F8BDV6_9BACT</name>
<dbReference type="EMBL" id="MGHF01000029">
    <property type="protein sequence ID" value="OGM62140.1"/>
    <property type="molecule type" value="Genomic_DNA"/>
</dbReference>
<proteinExistence type="predicted"/>
<evidence type="ECO:0008006" key="3">
    <source>
        <dbReference type="Google" id="ProtNLM"/>
    </source>
</evidence>